<evidence type="ECO:0000313" key="3">
    <source>
        <dbReference type="Proteomes" id="UP000009026"/>
    </source>
</evidence>
<dbReference type="eggNOG" id="COG5557">
    <property type="taxonomic scope" value="Bacteria"/>
</dbReference>
<protein>
    <recommendedName>
        <fullName evidence="4">Quinol:cytochrome c oxidoreductase quinone-binding subunit 2</fullName>
    </recommendedName>
</protein>
<evidence type="ECO:0000313" key="2">
    <source>
        <dbReference type="EMBL" id="AKQ66130.1"/>
    </source>
</evidence>
<reference evidence="2 3" key="1">
    <citation type="journal article" date="2016" name="PLoS ONE">
        <title>Complete Genome Sequence and Comparative Genomics of a Novel Myxobacterium Myxococcus hansupus.</title>
        <authorList>
            <person name="Sharma G."/>
            <person name="Narwani T."/>
            <person name="Subramanian S."/>
        </authorList>
    </citation>
    <scope>NUCLEOTIDE SEQUENCE [LARGE SCALE GENOMIC DNA]</scope>
    <source>
        <strain evidence="3">mixupus</strain>
    </source>
</reference>
<feature type="transmembrane region" description="Helical" evidence="1">
    <location>
        <begin position="323"/>
        <end position="345"/>
    </location>
</feature>
<gene>
    <name evidence="2" type="ORF">A176_003042</name>
</gene>
<dbReference type="KEGG" id="mym:A176_003042"/>
<dbReference type="PANTHER" id="PTHR43044">
    <property type="match status" value="1"/>
</dbReference>
<sequence length="401" mass="43730">MTATVLTRFTRGRRGVVGAAGVGAGGLVATLLGGFLSPREAAHGYLFAFAWWWSLCLGALLILATFHASRARWPTVLRRPLEVMAACCPVFALLFIPVVVAMPHLFPWVAIPQGLDAHALHLLEHKSTYLNVPFFVVRAIFYFAVWGAVGGLLYRWSVRQDAEPAITEQAVRITARQRRLSAGALPLLVLCLSFASLDWLMSLEPWWQSTVYALYVGCGAVVGALATVAIAAAAARGGGEFGALMGPPHFLRLGTLLLAFVCLWAYCGFSQFLLAWIASLPEEVTWYRARLDGGWRAVAVLIAVGHFGVPFFLLLLRRVKQRPVALATVSAWLLLMHAVDVYWLIFPALHPREGSFHWTSVTALAGVGGVTVAAWLWLVRGGFTVPVRDPFLPHSLRVPGA</sequence>
<keyword evidence="1" id="KW-1133">Transmembrane helix</keyword>
<feature type="transmembrane region" description="Helical" evidence="1">
    <location>
        <begin position="132"/>
        <end position="154"/>
    </location>
</feature>
<dbReference type="EMBL" id="CP012109">
    <property type="protein sequence ID" value="AKQ66130.1"/>
    <property type="molecule type" value="Genomic_DNA"/>
</dbReference>
<dbReference type="AlphaFoldDB" id="A0A0H4WXR7"/>
<feature type="transmembrane region" description="Helical" evidence="1">
    <location>
        <begin position="297"/>
        <end position="316"/>
    </location>
</feature>
<keyword evidence="1" id="KW-0812">Transmembrane</keyword>
<dbReference type="RefSeq" id="WP_002639521.1">
    <property type="nucleotide sequence ID" value="NZ_CP012109.1"/>
</dbReference>
<feature type="transmembrane region" description="Helical" evidence="1">
    <location>
        <begin position="357"/>
        <end position="378"/>
    </location>
</feature>
<keyword evidence="1" id="KW-0472">Membrane</keyword>
<feature type="transmembrane region" description="Helical" evidence="1">
    <location>
        <begin position="42"/>
        <end position="63"/>
    </location>
</feature>
<proteinExistence type="predicted"/>
<feature type="transmembrane region" description="Helical" evidence="1">
    <location>
        <begin position="83"/>
        <end position="106"/>
    </location>
</feature>
<dbReference type="PATRIC" id="fig|1297742.4.peg.3067"/>
<feature type="transmembrane region" description="Helical" evidence="1">
    <location>
        <begin position="256"/>
        <end position="277"/>
    </location>
</feature>
<feature type="transmembrane region" description="Helical" evidence="1">
    <location>
        <begin position="212"/>
        <end position="235"/>
    </location>
</feature>
<evidence type="ECO:0000256" key="1">
    <source>
        <dbReference type="SAM" id="Phobius"/>
    </source>
</evidence>
<feature type="transmembrane region" description="Helical" evidence="1">
    <location>
        <begin position="180"/>
        <end position="200"/>
    </location>
</feature>
<dbReference type="PANTHER" id="PTHR43044:SF1">
    <property type="entry name" value="QUINOL:CYTOCHROME C OXIDOREDUCTASE QUINONE-BINDING SUBUNIT 2"/>
    <property type="match status" value="1"/>
</dbReference>
<keyword evidence="3" id="KW-1185">Reference proteome</keyword>
<dbReference type="STRING" id="1297742.A176_003042"/>
<dbReference type="OrthoDB" id="140980at2"/>
<feature type="transmembrane region" description="Helical" evidence="1">
    <location>
        <begin position="16"/>
        <end position="36"/>
    </location>
</feature>
<organism evidence="2 3">
    <name type="scientific">Pseudomyxococcus hansupus</name>
    <dbReference type="NCBI Taxonomy" id="1297742"/>
    <lineage>
        <taxon>Bacteria</taxon>
        <taxon>Pseudomonadati</taxon>
        <taxon>Myxococcota</taxon>
        <taxon>Myxococcia</taxon>
        <taxon>Myxococcales</taxon>
        <taxon>Cystobacterineae</taxon>
        <taxon>Myxococcaceae</taxon>
        <taxon>Pseudomyxococcus</taxon>
    </lineage>
</organism>
<accession>A0A0H4WXR7</accession>
<name>A0A0H4WXR7_9BACT</name>
<evidence type="ECO:0008006" key="4">
    <source>
        <dbReference type="Google" id="ProtNLM"/>
    </source>
</evidence>
<dbReference type="Proteomes" id="UP000009026">
    <property type="component" value="Chromosome"/>
</dbReference>